<reference evidence="7" key="1">
    <citation type="submission" date="2021-02" db="EMBL/GenBank/DDBJ databases">
        <authorList>
            <person name="Nowell W R."/>
        </authorList>
    </citation>
    <scope>NUCLEOTIDE SEQUENCE</scope>
</reference>
<dbReference type="PROSITE" id="PS51362">
    <property type="entry name" value="TGF_BETA_2"/>
    <property type="match status" value="1"/>
</dbReference>
<dbReference type="GO" id="GO:0008083">
    <property type="term" value="F:growth factor activity"/>
    <property type="evidence" value="ECO:0007669"/>
    <property type="project" value="UniProtKB-KW"/>
</dbReference>
<evidence type="ECO:0000259" key="6">
    <source>
        <dbReference type="PROSITE" id="PS51362"/>
    </source>
</evidence>
<dbReference type="CDD" id="cd13756">
    <property type="entry name" value="TGF_beta_BMPs_GDFs"/>
    <property type="match status" value="1"/>
</dbReference>
<dbReference type="Pfam" id="PF00019">
    <property type="entry name" value="TGF_beta"/>
    <property type="match status" value="1"/>
</dbReference>
<keyword evidence="9" id="KW-1185">Reference proteome</keyword>
<comment type="subcellular location">
    <subcellularLocation>
        <location evidence="1">Secreted</location>
    </subcellularLocation>
</comment>
<evidence type="ECO:0000256" key="2">
    <source>
        <dbReference type="ARBA" id="ARBA00006656"/>
    </source>
</evidence>
<feature type="non-terminal residue" evidence="7">
    <location>
        <position position="1"/>
    </location>
</feature>
<evidence type="ECO:0000256" key="3">
    <source>
        <dbReference type="ARBA" id="ARBA00022525"/>
    </source>
</evidence>
<dbReference type="OrthoDB" id="10030979at2759"/>
<evidence type="ECO:0000256" key="5">
    <source>
        <dbReference type="SAM" id="MobiDB-lite"/>
    </source>
</evidence>
<accession>A0A814PKB6</accession>
<comment type="similarity">
    <text evidence="2 4">Belongs to the TGF-beta family.</text>
</comment>
<comment type="caution">
    <text evidence="7">The sequence shown here is derived from an EMBL/GenBank/DDBJ whole genome shotgun (WGS) entry which is preliminary data.</text>
</comment>
<dbReference type="GO" id="GO:0005615">
    <property type="term" value="C:extracellular space"/>
    <property type="evidence" value="ECO:0007669"/>
    <property type="project" value="TreeGrafter"/>
</dbReference>
<dbReference type="SUPFAM" id="SSF57501">
    <property type="entry name" value="Cystine-knot cytokines"/>
    <property type="match status" value="1"/>
</dbReference>
<evidence type="ECO:0000313" key="7">
    <source>
        <dbReference type="EMBL" id="CAF1107205.1"/>
    </source>
</evidence>
<dbReference type="Gene3D" id="2.10.90.10">
    <property type="entry name" value="Cystine-knot cytokines"/>
    <property type="match status" value="1"/>
</dbReference>
<feature type="region of interest" description="Disordered" evidence="5">
    <location>
        <begin position="30"/>
        <end position="51"/>
    </location>
</feature>
<evidence type="ECO:0000256" key="1">
    <source>
        <dbReference type="ARBA" id="ARBA00004613"/>
    </source>
</evidence>
<sequence length="484" mass="55248">NTIDKQTIQDTNDDHHLSLIKASELYQHDSKQEKVVKSRSRRQSLDATEASEPNFNDVLRLVEEAVPDGVMNPFRNSKNSGGTLVRATKNQLESFTKLLLQRLRIKNAPNISAYNEKSSIPGVMIKQLEPDQIPSLQKDSSAYVPEDLTTYERVLIPGQQFHNHSCEKRLRDQGFPSNDIQCYQFLKQKSKTAPLPTDQEINSIRLYIKSGYFQNLNQRLIPDMFKIYTIFRPVPNELATYSEKLLNSFEKIKSERISISEVKRVKDWYELTFNKTSLKSIYEILMYVPSGIAISKDLSLPQGEYPSYFEDYINGGSISSGSSSDQEQQQQDDANNDEQEYSPYLYVEYGEKTGKPQHRPRRARNRHTCSSSSPCCRRSLTLDFSYSNSLNFIIYPRILDIGECVGLCNLTSIKASHMKNSPHQNLLVFSETHTGVNHQCCSYSRTGGLELLYATEDKSIVRQFIPNMIVEACRCALPAIISQV</sequence>
<dbReference type="InterPro" id="IPR015615">
    <property type="entry name" value="TGF-beta-rel"/>
</dbReference>
<keyword evidence="3" id="KW-0964">Secreted</keyword>
<evidence type="ECO:0000313" key="9">
    <source>
        <dbReference type="Proteomes" id="UP000663829"/>
    </source>
</evidence>
<keyword evidence="4" id="KW-0339">Growth factor</keyword>
<dbReference type="EMBL" id="CAJOBC010005669">
    <property type="protein sequence ID" value="CAF3871831.1"/>
    <property type="molecule type" value="Genomic_DNA"/>
</dbReference>
<organism evidence="7 9">
    <name type="scientific">Didymodactylos carnosus</name>
    <dbReference type="NCBI Taxonomy" id="1234261"/>
    <lineage>
        <taxon>Eukaryota</taxon>
        <taxon>Metazoa</taxon>
        <taxon>Spiralia</taxon>
        <taxon>Gnathifera</taxon>
        <taxon>Rotifera</taxon>
        <taxon>Eurotatoria</taxon>
        <taxon>Bdelloidea</taxon>
        <taxon>Philodinida</taxon>
        <taxon>Philodinidae</taxon>
        <taxon>Didymodactylos</taxon>
    </lineage>
</organism>
<dbReference type="AlphaFoldDB" id="A0A814PKB6"/>
<feature type="region of interest" description="Disordered" evidence="5">
    <location>
        <begin position="319"/>
        <end position="338"/>
    </location>
</feature>
<dbReference type="PANTHER" id="PTHR11848">
    <property type="entry name" value="TGF-BETA FAMILY"/>
    <property type="match status" value="1"/>
</dbReference>
<dbReference type="InterPro" id="IPR029034">
    <property type="entry name" value="Cystine-knot_cytokine"/>
</dbReference>
<protein>
    <recommendedName>
        <fullName evidence="6">TGF-beta family profile domain-containing protein</fullName>
    </recommendedName>
</protein>
<feature type="domain" description="TGF-beta family profile" evidence="6">
    <location>
        <begin position="359"/>
        <end position="476"/>
    </location>
</feature>
<dbReference type="Proteomes" id="UP000663829">
    <property type="component" value="Unassembled WGS sequence"/>
</dbReference>
<evidence type="ECO:0000256" key="4">
    <source>
        <dbReference type="RuleBase" id="RU000354"/>
    </source>
</evidence>
<feature type="compositionally biased region" description="Low complexity" evidence="5">
    <location>
        <begin position="319"/>
        <end position="333"/>
    </location>
</feature>
<dbReference type="GO" id="GO:0005125">
    <property type="term" value="F:cytokine activity"/>
    <property type="evidence" value="ECO:0007669"/>
    <property type="project" value="TreeGrafter"/>
</dbReference>
<dbReference type="Proteomes" id="UP000681722">
    <property type="component" value="Unassembled WGS sequence"/>
</dbReference>
<dbReference type="EMBL" id="CAJNOQ010005669">
    <property type="protein sequence ID" value="CAF1107205.1"/>
    <property type="molecule type" value="Genomic_DNA"/>
</dbReference>
<dbReference type="SMART" id="SM00204">
    <property type="entry name" value="TGFB"/>
    <property type="match status" value="1"/>
</dbReference>
<proteinExistence type="inferred from homology"/>
<gene>
    <name evidence="7" type="ORF">GPM918_LOCUS19049</name>
    <name evidence="8" type="ORF">SRO942_LOCUS19046</name>
</gene>
<dbReference type="InterPro" id="IPR001839">
    <property type="entry name" value="TGF-b_C"/>
</dbReference>
<name>A0A814PKB6_9BILA</name>
<evidence type="ECO:0000313" key="8">
    <source>
        <dbReference type="EMBL" id="CAF3871831.1"/>
    </source>
</evidence>